<evidence type="ECO:0000256" key="1">
    <source>
        <dbReference type="SAM" id="MobiDB-lite"/>
    </source>
</evidence>
<dbReference type="STRING" id="203124.Tery_3635"/>
<dbReference type="eggNOG" id="COG3344">
    <property type="taxonomic scope" value="Bacteria"/>
</dbReference>
<evidence type="ECO:0000313" key="3">
    <source>
        <dbReference type="EMBL" id="ABG52700.1"/>
    </source>
</evidence>
<organism evidence="3">
    <name type="scientific">Trichodesmium erythraeum (strain IMS101)</name>
    <dbReference type="NCBI Taxonomy" id="203124"/>
    <lineage>
        <taxon>Bacteria</taxon>
        <taxon>Bacillati</taxon>
        <taxon>Cyanobacteriota</taxon>
        <taxon>Cyanophyceae</taxon>
        <taxon>Oscillatoriophycideae</taxon>
        <taxon>Oscillatoriales</taxon>
        <taxon>Microcoleaceae</taxon>
        <taxon>Trichodesmium</taxon>
    </lineage>
</organism>
<name>Q10YH4_TRIEI</name>
<accession>Q10YH4</accession>
<gene>
    <name evidence="3" type="ordered locus">Tery_3635</name>
</gene>
<dbReference type="HOGENOM" id="CLU_137435_0_0_3"/>
<feature type="region of interest" description="Disordered" evidence="1">
    <location>
        <begin position="96"/>
        <end position="115"/>
    </location>
</feature>
<proteinExistence type="predicted"/>
<dbReference type="EMBL" id="CP000393">
    <property type="protein sequence ID" value="ABG52700.1"/>
    <property type="molecule type" value="Genomic_DNA"/>
</dbReference>
<dbReference type="KEGG" id="ter:Tery_3635"/>
<dbReference type="AlphaFoldDB" id="Q10YH4"/>
<reference evidence="3" key="1">
    <citation type="submission" date="2006-06" db="EMBL/GenBank/DDBJ databases">
        <title>Complete sequence of Trichodesmium erythraeum IMS101.</title>
        <authorList>
            <consortium name="US DOE Joint Genome Institute"/>
            <person name="Copeland A."/>
            <person name="Lucas S."/>
            <person name="Lapidus A."/>
            <person name="Barry K."/>
            <person name="Detter J.C."/>
            <person name="Glavina del Rio T."/>
            <person name="Hammon N."/>
            <person name="Israni S."/>
            <person name="Dalin E."/>
            <person name="Tice H."/>
            <person name="Pitluck S."/>
            <person name="Kiss H."/>
            <person name="Munk A.C."/>
            <person name="Brettin T."/>
            <person name="Bruce D."/>
            <person name="Han C."/>
            <person name="Tapia R."/>
            <person name="Gilna P."/>
            <person name="Schmutz J."/>
            <person name="Larimer F."/>
            <person name="Land M."/>
            <person name="Hauser L."/>
            <person name="Kyrpides N."/>
            <person name="Kim E."/>
            <person name="Richardson P."/>
        </authorList>
    </citation>
    <scope>NUCLEOTIDE SEQUENCE [LARGE SCALE GENOMIC DNA]</scope>
    <source>
        <strain evidence="3">IMS101</strain>
    </source>
</reference>
<dbReference type="Pfam" id="PF13655">
    <property type="entry name" value="RVT_N"/>
    <property type="match status" value="1"/>
</dbReference>
<protein>
    <recommendedName>
        <fullName evidence="2">Reverse transcriptase N-terminal domain-containing protein</fullName>
    </recommendedName>
</protein>
<dbReference type="InterPro" id="IPR025960">
    <property type="entry name" value="RVT_N"/>
</dbReference>
<sequence>MNKAKTLKRKPCNSKPFLSVAWDTDDITSQVSVNPNLKWKDVNWKRALKNVFKLQKLIYRASSRGKILKMRKDQRLLSKSYYLRLLAVRGVTQDNQGKKTAGVDGMKKPFSNAGI</sequence>
<evidence type="ECO:0000259" key="2">
    <source>
        <dbReference type="Pfam" id="PF13655"/>
    </source>
</evidence>
<feature type="domain" description="Reverse transcriptase N-terminal" evidence="2">
    <location>
        <begin position="39"/>
        <end position="107"/>
    </location>
</feature>